<protein>
    <submittedName>
        <fullName evidence="4">DUF58 domain-containing protein</fullName>
    </submittedName>
</protein>
<keyword evidence="2" id="KW-0812">Transmembrane</keyword>
<dbReference type="EMBL" id="JBHSDQ010000002">
    <property type="protein sequence ID" value="MFC4395786.1"/>
    <property type="molecule type" value="Genomic_DNA"/>
</dbReference>
<dbReference type="PANTHER" id="PTHR34351">
    <property type="entry name" value="SLR1927 PROTEIN-RELATED"/>
    <property type="match status" value="1"/>
</dbReference>
<keyword evidence="2" id="KW-0472">Membrane</keyword>
<feature type="transmembrane region" description="Helical" evidence="2">
    <location>
        <begin position="12"/>
        <end position="32"/>
    </location>
</feature>
<evidence type="ECO:0000313" key="5">
    <source>
        <dbReference type="Proteomes" id="UP001595778"/>
    </source>
</evidence>
<proteinExistence type="predicted"/>
<gene>
    <name evidence="4" type="ORF">ACFO0G_06745</name>
</gene>
<dbReference type="PANTHER" id="PTHR34351:SF1">
    <property type="entry name" value="SLR1927 PROTEIN"/>
    <property type="match status" value="1"/>
</dbReference>
<evidence type="ECO:0000313" key="4">
    <source>
        <dbReference type="EMBL" id="MFC4395786.1"/>
    </source>
</evidence>
<accession>A0ABV8WKN3</accession>
<keyword evidence="2" id="KW-1133">Transmembrane helix</keyword>
<feature type="transmembrane region" description="Helical" evidence="2">
    <location>
        <begin position="38"/>
        <end position="59"/>
    </location>
</feature>
<organism evidence="4 5">
    <name type="scientific">Arthrobacter sedimenti</name>
    <dbReference type="NCBI Taxonomy" id="2694931"/>
    <lineage>
        <taxon>Bacteria</taxon>
        <taxon>Bacillati</taxon>
        <taxon>Actinomycetota</taxon>
        <taxon>Actinomycetes</taxon>
        <taxon>Micrococcales</taxon>
        <taxon>Micrococcaceae</taxon>
        <taxon>Arthrobacter</taxon>
    </lineage>
</organism>
<evidence type="ECO:0000256" key="1">
    <source>
        <dbReference type="SAM" id="MobiDB-lite"/>
    </source>
</evidence>
<sequence>MALLEKLPRHLFTRRGWGMLAAGAFTLAAAQVMGRRDLLTLALLLLVLPLICLAGVRLVKPRFRVYREFNPSPVETSAPAVVHLAVARSGPGSGRVAMEERLPAQFGHAPAFRFPSRSATGGTSRYEYHLTSRHRGQCRIGPVTAEFTDPFGLALHRQAIDDGDILTVTPAAVVLPSTLLAGARGNDGVTATRVRANPSDDDVMTREYRHGDPMRRVHWAATARHGALMVRQEESVTTPEATVILDHRSGAFAGGTGTAMPGLPGQDGHALATSGTFEWAVVAAMSISAHLAERNYSLRLLDTGGNPAFLHSPSSPEPGAEEFSGTSGLQSIAESLAAIHLSGTVHLRRDGTLRDIAGRNAEPGVAPPAIRTAAGNEQEPAAFDDHLMDRLSAHRMRGPLIAVLGRITAQEAAALAPAAAYATNAIALVAVERPAEYQEVLEALRQGGWRAMAVGPKAQLAAVWNQFDQDPALPTPPAPEAGRGAGVAK</sequence>
<dbReference type="Proteomes" id="UP001595778">
    <property type="component" value="Unassembled WGS sequence"/>
</dbReference>
<dbReference type="InterPro" id="IPR002881">
    <property type="entry name" value="DUF58"/>
</dbReference>
<name>A0ABV8WKN3_9MICC</name>
<evidence type="ECO:0000256" key="2">
    <source>
        <dbReference type="SAM" id="Phobius"/>
    </source>
</evidence>
<reference evidence="5" key="1">
    <citation type="journal article" date="2019" name="Int. J. Syst. Evol. Microbiol.">
        <title>The Global Catalogue of Microorganisms (GCM) 10K type strain sequencing project: providing services to taxonomists for standard genome sequencing and annotation.</title>
        <authorList>
            <consortium name="The Broad Institute Genomics Platform"/>
            <consortium name="The Broad Institute Genome Sequencing Center for Infectious Disease"/>
            <person name="Wu L."/>
            <person name="Ma J."/>
        </authorList>
    </citation>
    <scope>NUCLEOTIDE SEQUENCE [LARGE SCALE GENOMIC DNA]</scope>
    <source>
        <strain evidence="5">PJ61</strain>
    </source>
</reference>
<feature type="domain" description="DUF58" evidence="3">
    <location>
        <begin position="205"/>
        <end position="247"/>
    </location>
</feature>
<keyword evidence="5" id="KW-1185">Reference proteome</keyword>
<evidence type="ECO:0000259" key="3">
    <source>
        <dbReference type="Pfam" id="PF01882"/>
    </source>
</evidence>
<comment type="caution">
    <text evidence="4">The sequence shown here is derived from an EMBL/GenBank/DDBJ whole genome shotgun (WGS) entry which is preliminary data.</text>
</comment>
<dbReference type="RefSeq" id="WP_376976860.1">
    <property type="nucleotide sequence ID" value="NZ_JBHSDQ010000002.1"/>
</dbReference>
<feature type="region of interest" description="Disordered" evidence="1">
    <location>
        <begin position="470"/>
        <end position="489"/>
    </location>
</feature>
<dbReference type="Pfam" id="PF01882">
    <property type="entry name" value="DUF58"/>
    <property type="match status" value="1"/>
</dbReference>